<evidence type="ECO:0000313" key="3">
    <source>
        <dbReference type="Proteomes" id="UP001432322"/>
    </source>
</evidence>
<dbReference type="Proteomes" id="UP001432322">
    <property type="component" value="Unassembled WGS sequence"/>
</dbReference>
<accession>A0AAV5X2H7</accession>
<dbReference type="AlphaFoldDB" id="A0AAV5X2H7"/>
<evidence type="ECO:0000313" key="2">
    <source>
        <dbReference type="EMBL" id="GMT37682.1"/>
    </source>
</evidence>
<gene>
    <name evidence="1" type="ORF">PFISCL1PPCAC_25947</name>
    <name evidence="2" type="ORF">PFISCL1PPCAC_28979</name>
</gene>
<reference evidence="2" key="1">
    <citation type="submission" date="2023-10" db="EMBL/GenBank/DDBJ databases">
        <title>Genome assembly of Pristionchus species.</title>
        <authorList>
            <person name="Yoshida K."/>
            <person name="Sommer R.J."/>
        </authorList>
    </citation>
    <scope>NUCLEOTIDE SEQUENCE</scope>
    <source>
        <strain evidence="2">RS5133</strain>
    </source>
</reference>
<dbReference type="EMBL" id="BTSY01000225">
    <property type="protein sequence ID" value="GMT37682.1"/>
    <property type="molecule type" value="Genomic_DNA"/>
</dbReference>
<keyword evidence="3" id="KW-1185">Reference proteome</keyword>
<sequence>TGLAYPFLDRLHGASRTRGNRMTGLFSRYIYLQAKRIIDKHGWTCTTPIRKSKHKGYIRTVAIRLIFYCRFNDYTEEVTKFIGEGFDKLRFNAVEQYPHCGELWPHIAASRCKSMRERFFNYLGE</sequence>
<comment type="caution">
    <text evidence="2">The sequence shown here is derived from an EMBL/GenBank/DDBJ whole genome shotgun (WGS) entry which is preliminary data.</text>
</comment>
<feature type="non-terminal residue" evidence="2">
    <location>
        <position position="1"/>
    </location>
</feature>
<evidence type="ECO:0000313" key="1">
    <source>
        <dbReference type="EMBL" id="GMT34650.1"/>
    </source>
</evidence>
<feature type="non-terminal residue" evidence="2">
    <location>
        <position position="125"/>
    </location>
</feature>
<name>A0AAV5X2H7_9BILA</name>
<proteinExistence type="predicted"/>
<organism evidence="2 3">
    <name type="scientific">Pristionchus fissidentatus</name>
    <dbReference type="NCBI Taxonomy" id="1538716"/>
    <lineage>
        <taxon>Eukaryota</taxon>
        <taxon>Metazoa</taxon>
        <taxon>Ecdysozoa</taxon>
        <taxon>Nematoda</taxon>
        <taxon>Chromadorea</taxon>
        <taxon>Rhabditida</taxon>
        <taxon>Rhabditina</taxon>
        <taxon>Diplogasteromorpha</taxon>
        <taxon>Diplogasteroidea</taxon>
        <taxon>Neodiplogasteridae</taxon>
        <taxon>Pristionchus</taxon>
    </lineage>
</organism>
<dbReference type="EMBL" id="BTSY01000006">
    <property type="protein sequence ID" value="GMT34650.1"/>
    <property type="molecule type" value="Genomic_DNA"/>
</dbReference>
<protein>
    <submittedName>
        <fullName evidence="2">Uncharacterized protein</fullName>
    </submittedName>
</protein>